<comment type="subunit">
    <text evidence="1">Homodimer.</text>
</comment>
<dbReference type="EMBL" id="FYEH01000005">
    <property type="protein sequence ID" value="SNB66092.1"/>
    <property type="molecule type" value="Genomic_DNA"/>
</dbReference>
<dbReference type="RefSeq" id="WP_088561029.1">
    <property type="nucleotide sequence ID" value="NZ_FYEH01000005.1"/>
</dbReference>
<dbReference type="Pfam" id="PF13417">
    <property type="entry name" value="GST_N_3"/>
    <property type="match status" value="1"/>
</dbReference>
<name>A0A212R259_9PROT</name>
<dbReference type="GO" id="GO:0004364">
    <property type="term" value="F:glutathione transferase activity"/>
    <property type="evidence" value="ECO:0007669"/>
    <property type="project" value="TreeGrafter"/>
</dbReference>
<dbReference type="Gene3D" id="3.40.30.10">
    <property type="entry name" value="Glutaredoxin"/>
    <property type="match status" value="1"/>
</dbReference>
<dbReference type="Gene3D" id="1.20.1050.10">
    <property type="match status" value="1"/>
</dbReference>
<protein>
    <submittedName>
        <fullName evidence="4">Glutathione S-transferase</fullName>
    </submittedName>
</protein>
<evidence type="ECO:0000259" key="3">
    <source>
        <dbReference type="PROSITE" id="PS50405"/>
    </source>
</evidence>
<evidence type="ECO:0000313" key="5">
    <source>
        <dbReference type="Proteomes" id="UP000197065"/>
    </source>
</evidence>
<feature type="domain" description="GST C-terminal" evidence="3">
    <location>
        <begin position="83"/>
        <end position="213"/>
    </location>
</feature>
<reference evidence="4 5" key="1">
    <citation type="submission" date="2017-06" db="EMBL/GenBank/DDBJ databases">
        <authorList>
            <person name="Kim H.J."/>
            <person name="Triplett B.A."/>
        </authorList>
    </citation>
    <scope>NUCLEOTIDE SEQUENCE [LARGE SCALE GENOMIC DNA]</scope>
    <source>
        <strain evidence="4 5">B29T1</strain>
    </source>
</reference>
<organism evidence="4 5">
    <name type="scientific">Arboricoccus pini</name>
    <dbReference type="NCBI Taxonomy" id="1963835"/>
    <lineage>
        <taxon>Bacteria</taxon>
        <taxon>Pseudomonadati</taxon>
        <taxon>Pseudomonadota</taxon>
        <taxon>Alphaproteobacteria</taxon>
        <taxon>Geminicoccales</taxon>
        <taxon>Geminicoccaceae</taxon>
        <taxon>Arboricoccus</taxon>
    </lineage>
</organism>
<feature type="domain" description="GST N-terminal" evidence="2">
    <location>
        <begin position="1"/>
        <end position="78"/>
    </location>
</feature>
<dbReference type="Proteomes" id="UP000197065">
    <property type="component" value="Unassembled WGS sequence"/>
</dbReference>
<dbReference type="InterPro" id="IPR036249">
    <property type="entry name" value="Thioredoxin-like_sf"/>
</dbReference>
<evidence type="ECO:0000259" key="2">
    <source>
        <dbReference type="PROSITE" id="PS50404"/>
    </source>
</evidence>
<evidence type="ECO:0000256" key="1">
    <source>
        <dbReference type="ARBA" id="ARBA00011738"/>
    </source>
</evidence>
<gene>
    <name evidence="4" type="ORF">SAMN07250955_10543</name>
</gene>
<proteinExistence type="predicted"/>
<sequence>MLRLYHVPLCPYSRKIRLALREKNLVAELIEVEPWEQKDEFLALNPASEAPVLVDDDLVICDSQAIADYLEEAFPETTLYGRSLEERNETRRLVAWFDTKFTREVTDPLWREKIVKRWARRGFPRTDGLREAVANIRFHLAYIDWLYQSRRWLAGDQLTMADLVAAAHLSVLDYMGDINWEHAGAARDWYAKMKSRPSMRPILLERVRMLTPPAHYDDPDF</sequence>
<dbReference type="PROSITE" id="PS50404">
    <property type="entry name" value="GST_NTER"/>
    <property type="match status" value="1"/>
</dbReference>
<dbReference type="AlphaFoldDB" id="A0A212R259"/>
<dbReference type="InterPro" id="IPR036282">
    <property type="entry name" value="Glutathione-S-Trfase_C_sf"/>
</dbReference>
<dbReference type="SFLD" id="SFLDG00358">
    <property type="entry name" value="Main_(cytGST)"/>
    <property type="match status" value="1"/>
</dbReference>
<dbReference type="SFLD" id="SFLDS00019">
    <property type="entry name" value="Glutathione_Transferase_(cytos"/>
    <property type="match status" value="1"/>
</dbReference>
<dbReference type="InterPro" id="IPR010987">
    <property type="entry name" value="Glutathione-S-Trfase_C-like"/>
</dbReference>
<dbReference type="GO" id="GO:0006749">
    <property type="term" value="P:glutathione metabolic process"/>
    <property type="evidence" value="ECO:0007669"/>
    <property type="project" value="TreeGrafter"/>
</dbReference>
<dbReference type="PANTHER" id="PTHR43969:SF9">
    <property type="entry name" value="GLUTATHIONE S TRANSFERASE D10, ISOFORM A-RELATED"/>
    <property type="match status" value="1"/>
</dbReference>
<dbReference type="InterPro" id="IPR004045">
    <property type="entry name" value="Glutathione_S-Trfase_N"/>
</dbReference>
<evidence type="ECO:0000313" key="4">
    <source>
        <dbReference type="EMBL" id="SNB66092.1"/>
    </source>
</evidence>
<dbReference type="InterPro" id="IPR040079">
    <property type="entry name" value="Glutathione_S-Trfase"/>
</dbReference>
<dbReference type="CDD" id="cd00299">
    <property type="entry name" value="GST_C_family"/>
    <property type="match status" value="1"/>
</dbReference>
<dbReference type="OrthoDB" id="9794721at2"/>
<keyword evidence="4" id="KW-0808">Transferase</keyword>
<dbReference type="CDD" id="cd00570">
    <property type="entry name" value="GST_N_family"/>
    <property type="match status" value="1"/>
</dbReference>
<dbReference type="PROSITE" id="PS50405">
    <property type="entry name" value="GST_CTER"/>
    <property type="match status" value="1"/>
</dbReference>
<dbReference type="SUPFAM" id="SSF47616">
    <property type="entry name" value="GST C-terminal domain-like"/>
    <property type="match status" value="1"/>
</dbReference>
<accession>A0A212R259</accession>
<dbReference type="PANTHER" id="PTHR43969">
    <property type="entry name" value="GLUTATHIONE S TRANSFERASE D10, ISOFORM A-RELATED"/>
    <property type="match status" value="1"/>
</dbReference>
<dbReference type="SUPFAM" id="SSF52833">
    <property type="entry name" value="Thioredoxin-like"/>
    <property type="match status" value="1"/>
</dbReference>
<keyword evidence="5" id="KW-1185">Reference proteome</keyword>